<sequence>MNNTPNTNVKILNVALADDDEDDRMLFREAIEEIEMRTKLSTFNNGQELMDYLTLPNILLPNLVFLDLNMPIKNGMQCLMDIRNNPLLNTMAVAIYSTSSSEKDIEQTFVNGANIYINKPNDFSKLREAIEKVLQINWQYHTSNLNRDNFLYRI</sequence>
<organism evidence="3 4">
    <name type="scientific">Kriegella aquimaris</name>
    <dbReference type="NCBI Taxonomy" id="192904"/>
    <lineage>
        <taxon>Bacteria</taxon>
        <taxon>Pseudomonadati</taxon>
        <taxon>Bacteroidota</taxon>
        <taxon>Flavobacteriia</taxon>
        <taxon>Flavobacteriales</taxon>
        <taxon>Flavobacteriaceae</taxon>
        <taxon>Kriegella</taxon>
    </lineage>
</organism>
<dbReference type="SUPFAM" id="SSF52172">
    <property type="entry name" value="CheY-like"/>
    <property type="match status" value="1"/>
</dbReference>
<proteinExistence type="predicted"/>
<feature type="domain" description="Response regulatory" evidence="2">
    <location>
        <begin position="13"/>
        <end position="134"/>
    </location>
</feature>
<dbReference type="PANTHER" id="PTHR44520:SF2">
    <property type="entry name" value="RESPONSE REGULATOR RCP1"/>
    <property type="match status" value="1"/>
</dbReference>
<dbReference type="RefSeq" id="WP_089893059.1">
    <property type="nucleotide sequence ID" value="NZ_FNGV01000011.1"/>
</dbReference>
<dbReference type="InterPro" id="IPR001789">
    <property type="entry name" value="Sig_transdc_resp-reg_receiver"/>
</dbReference>
<dbReference type="GO" id="GO:0000160">
    <property type="term" value="P:phosphorelay signal transduction system"/>
    <property type="evidence" value="ECO:0007669"/>
    <property type="project" value="InterPro"/>
</dbReference>
<dbReference type="SMART" id="SM00448">
    <property type="entry name" value="REC"/>
    <property type="match status" value="1"/>
</dbReference>
<feature type="modified residue" description="4-aspartylphosphate" evidence="1">
    <location>
        <position position="67"/>
    </location>
</feature>
<dbReference type="InterPro" id="IPR052893">
    <property type="entry name" value="TCS_response_regulator"/>
</dbReference>
<evidence type="ECO:0000313" key="4">
    <source>
        <dbReference type="Proteomes" id="UP000199440"/>
    </source>
</evidence>
<dbReference type="EMBL" id="FNGV01000011">
    <property type="protein sequence ID" value="SDM61575.1"/>
    <property type="molecule type" value="Genomic_DNA"/>
</dbReference>
<dbReference type="AlphaFoldDB" id="A0A1G9UPU2"/>
<dbReference type="PANTHER" id="PTHR44520">
    <property type="entry name" value="RESPONSE REGULATOR RCP1-RELATED"/>
    <property type="match status" value="1"/>
</dbReference>
<dbReference type="OrthoDB" id="7631574at2"/>
<dbReference type="Proteomes" id="UP000199440">
    <property type="component" value="Unassembled WGS sequence"/>
</dbReference>
<keyword evidence="1" id="KW-0597">Phosphoprotein</keyword>
<protein>
    <submittedName>
        <fullName evidence="3">Response regulator receiver domain-containing protein</fullName>
    </submittedName>
</protein>
<dbReference type="STRING" id="192904.SAMN04488514_111108"/>
<accession>A0A1G9UPU2</accession>
<keyword evidence="4" id="KW-1185">Reference proteome</keyword>
<name>A0A1G9UPU2_9FLAO</name>
<dbReference type="Pfam" id="PF00072">
    <property type="entry name" value="Response_reg"/>
    <property type="match status" value="1"/>
</dbReference>
<evidence type="ECO:0000313" key="3">
    <source>
        <dbReference type="EMBL" id="SDM61575.1"/>
    </source>
</evidence>
<dbReference type="PROSITE" id="PS50110">
    <property type="entry name" value="RESPONSE_REGULATORY"/>
    <property type="match status" value="1"/>
</dbReference>
<gene>
    <name evidence="3" type="ORF">SAMN04488514_111108</name>
</gene>
<evidence type="ECO:0000256" key="1">
    <source>
        <dbReference type="PROSITE-ProRule" id="PRU00169"/>
    </source>
</evidence>
<evidence type="ECO:0000259" key="2">
    <source>
        <dbReference type="PROSITE" id="PS50110"/>
    </source>
</evidence>
<reference evidence="3 4" key="1">
    <citation type="submission" date="2016-10" db="EMBL/GenBank/DDBJ databases">
        <authorList>
            <person name="de Groot N.N."/>
        </authorList>
    </citation>
    <scope>NUCLEOTIDE SEQUENCE [LARGE SCALE GENOMIC DNA]</scope>
    <source>
        <strain evidence="3 4">DSM 19886</strain>
    </source>
</reference>
<dbReference type="Gene3D" id="3.40.50.2300">
    <property type="match status" value="1"/>
</dbReference>
<dbReference type="InterPro" id="IPR011006">
    <property type="entry name" value="CheY-like_superfamily"/>
</dbReference>